<gene>
    <name evidence="6" type="ORF">JOD01_003157</name>
</gene>
<dbReference type="SUPFAM" id="SSF64518">
    <property type="entry name" value="Phase 1 flagellin"/>
    <property type="match status" value="1"/>
</dbReference>
<organism evidence="6 7">
    <name type="scientific">Brevibacillus fulvus</name>
    <dbReference type="NCBI Taxonomy" id="1125967"/>
    <lineage>
        <taxon>Bacteria</taxon>
        <taxon>Bacillati</taxon>
        <taxon>Bacillota</taxon>
        <taxon>Bacilli</taxon>
        <taxon>Bacillales</taxon>
        <taxon>Paenibacillaceae</taxon>
        <taxon>Brevibacillus</taxon>
    </lineage>
</organism>
<proteinExistence type="inferred from homology"/>
<name>A0A938Y1A0_9BACL</name>
<evidence type="ECO:0000256" key="2">
    <source>
        <dbReference type="ARBA" id="ARBA00005709"/>
    </source>
</evidence>
<dbReference type="GO" id="GO:0009424">
    <property type="term" value="C:bacterial-type flagellum hook"/>
    <property type="evidence" value="ECO:0007669"/>
    <property type="project" value="InterPro"/>
</dbReference>
<dbReference type="InterPro" id="IPR013384">
    <property type="entry name" value="Flagell_FlgL"/>
</dbReference>
<dbReference type="PRINTS" id="PR00207">
    <property type="entry name" value="FLAGELLIN"/>
</dbReference>
<dbReference type="NCBIfam" id="TIGR02550">
    <property type="entry name" value="flagell_flgL"/>
    <property type="match status" value="1"/>
</dbReference>
<evidence type="ECO:0000256" key="3">
    <source>
        <dbReference type="ARBA" id="ARBA00023143"/>
    </source>
</evidence>
<feature type="domain" description="Flagellin N-terminal" evidence="4">
    <location>
        <begin position="8"/>
        <end position="141"/>
    </location>
</feature>
<dbReference type="GO" id="GO:0005198">
    <property type="term" value="F:structural molecule activity"/>
    <property type="evidence" value="ECO:0007669"/>
    <property type="project" value="InterPro"/>
</dbReference>
<sequence>MSLRVTQSMLNSNMLKNLSKSMGQMDKYQGQLSSGRIITRPSDDPVVASRGMLYRASLSENDQYQRNADEAQSWMEVTDNSLNEISSVLQRVRELVVNSGDGALSADSRYAMGEEVAQIKEQLGNIANQTIGSRYIFAGTDTSNPPYNQDTGVFENTNSSEFTLELSQQVTIPINVNPQKIFNYKGESGTADTIFDLLDDLATRLKNGEDVSAKVGELDDQMDNIVAERASLGARMNRIELIQERLSSAETTVTDLMSQNEDADIAEVITNLKTQENVHRAALGAGAQIIQPSLLDFLR</sequence>
<evidence type="ECO:0000259" key="5">
    <source>
        <dbReference type="Pfam" id="PF00700"/>
    </source>
</evidence>
<dbReference type="InterPro" id="IPR046358">
    <property type="entry name" value="Flagellin_C"/>
</dbReference>
<dbReference type="GO" id="GO:0071973">
    <property type="term" value="P:bacterial-type flagellum-dependent cell motility"/>
    <property type="evidence" value="ECO:0007669"/>
    <property type="project" value="InterPro"/>
</dbReference>
<dbReference type="InterPro" id="IPR001492">
    <property type="entry name" value="Flagellin"/>
</dbReference>
<dbReference type="InterPro" id="IPR001029">
    <property type="entry name" value="Flagellin_N"/>
</dbReference>
<dbReference type="AlphaFoldDB" id="A0A938Y1A0"/>
<reference evidence="6" key="1">
    <citation type="submission" date="2021-01" db="EMBL/GenBank/DDBJ databases">
        <title>Genomic Encyclopedia of Type Strains, Phase IV (KMG-IV): sequencing the most valuable type-strain genomes for metagenomic binning, comparative biology and taxonomic classification.</title>
        <authorList>
            <person name="Goeker M."/>
        </authorList>
    </citation>
    <scope>NUCLEOTIDE SEQUENCE</scope>
    <source>
        <strain evidence="6">DSM 25523</strain>
    </source>
</reference>
<dbReference type="PANTHER" id="PTHR42792:SF1">
    <property type="entry name" value="FLAGELLAR HOOK-ASSOCIATED PROTEIN 3"/>
    <property type="match status" value="1"/>
</dbReference>
<dbReference type="Gene3D" id="1.20.1330.10">
    <property type="entry name" value="f41 fragment of flagellin, N-terminal domain"/>
    <property type="match status" value="1"/>
</dbReference>
<dbReference type="EMBL" id="JAFBEB010000012">
    <property type="protein sequence ID" value="MBM7591506.1"/>
    <property type="molecule type" value="Genomic_DNA"/>
</dbReference>
<evidence type="ECO:0000259" key="4">
    <source>
        <dbReference type="Pfam" id="PF00669"/>
    </source>
</evidence>
<comment type="caution">
    <text evidence="6">The sequence shown here is derived from an EMBL/GenBank/DDBJ whole genome shotgun (WGS) entry which is preliminary data.</text>
</comment>
<keyword evidence="7" id="KW-1185">Reference proteome</keyword>
<dbReference type="Pfam" id="PF00669">
    <property type="entry name" value="Flagellin_N"/>
    <property type="match status" value="1"/>
</dbReference>
<keyword evidence="3" id="KW-0975">Bacterial flagellum</keyword>
<dbReference type="Proteomes" id="UP000717624">
    <property type="component" value="Unassembled WGS sequence"/>
</dbReference>
<keyword evidence="6" id="KW-0282">Flagellum</keyword>
<comment type="similarity">
    <text evidence="2">Belongs to the bacterial flagellin family.</text>
</comment>
<keyword evidence="6" id="KW-0969">Cilium</keyword>
<comment type="subcellular location">
    <subcellularLocation>
        <location evidence="1">Bacterial flagellum</location>
    </subcellularLocation>
</comment>
<dbReference type="Pfam" id="PF00700">
    <property type="entry name" value="Flagellin_C"/>
    <property type="match status" value="1"/>
</dbReference>
<evidence type="ECO:0000313" key="6">
    <source>
        <dbReference type="EMBL" id="MBM7591506.1"/>
    </source>
</evidence>
<protein>
    <submittedName>
        <fullName evidence="6">Flagellar hook-associated protein 3 FlgL</fullName>
    </submittedName>
</protein>
<accession>A0A938Y1A0</accession>
<keyword evidence="6" id="KW-0966">Cell projection</keyword>
<dbReference type="PANTHER" id="PTHR42792">
    <property type="entry name" value="FLAGELLIN"/>
    <property type="match status" value="1"/>
</dbReference>
<evidence type="ECO:0000256" key="1">
    <source>
        <dbReference type="ARBA" id="ARBA00004365"/>
    </source>
</evidence>
<dbReference type="RefSeq" id="WP_204519215.1">
    <property type="nucleotide sequence ID" value="NZ_BAABIN010000019.1"/>
</dbReference>
<feature type="domain" description="Flagellin C-terminal" evidence="5">
    <location>
        <begin position="217"/>
        <end position="298"/>
    </location>
</feature>
<evidence type="ECO:0000313" key="7">
    <source>
        <dbReference type="Proteomes" id="UP000717624"/>
    </source>
</evidence>